<dbReference type="Pfam" id="PF00001">
    <property type="entry name" value="7tm_1"/>
    <property type="match status" value="1"/>
</dbReference>
<evidence type="ECO:0000256" key="3">
    <source>
        <dbReference type="ARBA" id="ARBA00022692"/>
    </source>
</evidence>
<evidence type="ECO:0000256" key="9">
    <source>
        <dbReference type="RuleBase" id="RU000688"/>
    </source>
</evidence>
<feature type="domain" description="G-protein coupled receptors family 1 profile" evidence="10">
    <location>
        <begin position="107"/>
        <end position="508"/>
    </location>
</feature>
<evidence type="ECO:0000256" key="7">
    <source>
        <dbReference type="ARBA" id="ARBA00023170"/>
    </source>
</evidence>
<dbReference type="OrthoDB" id="2132067at2759"/>
<keyword evidence="7 9" id="KW-0675">Receptor</keyword>
<dbReference type="PROSITE" id="PS00237">
    <property type="entry name" value="G_PROTEIN_RECEP_F1_1"/>
    <property type="match status" value="1"/>
</dbReference>
<dbReference type="SMART" id="SM01381">
    <property type="entry name" value="7TM_GPCR_Srsx"/>
    <property type="match status" value="1"/>
</dbReference>
<organism evidence="11 12">
    <name type="scientific">Sarcoptes scabiei</name>
    <name type="common">Itch mite</name>
    <name type="synonym">Acarus scabiei</name>
    <dbReference type="NCBI Taxonomy" id="52283"/>
    <lineage>
        <taxon>Eukaryota</taxon>
        <taxon>Metazoa</taxon>
        <taxon>Ecdysozoa</taxon>
        <taxon>Arthropoda</taxon>
        <taxon>Chelicerata</taxon>
        <taxon>Arachnida</taxon>
        <taxon>Acari</taxon>
        <taxon>Acariformes</taxon>
        <taxon>Sarcoptiformes</taxon>
        <taxon>Astigmata</taxon>
        <taxon>Psoroptidia</taxon>
        <taxon>Sarcoptoidea</taxon>
        <taxon>Sarcoptidae</taxon>
        <taxon>Sarcoptinae</taxon>
        <taxon>Sarcoptes</taxon>
    </lineage>
</organism>
<protein>
    <submittedName>
        <fullName evidence="11">G protein-coupled receptor-like protein 1</fullName>
    </submittedName>
</protein>
<dbReference type="Proteomes" id="UP000616769">
    <property type="component" value="Unassembled WGS sequence"/>
</dbReference>
<dbReference type="PROSITE" id="PS50262">
    <property type="entry name" value="G_PROTEIN_RECEP_F1_2"/>
    <property type="match status" value="1"/>
</dbReference>
<name>A0A131ZUZ0_SARSC</name>
<evidence type="ECO:0000256" key="5">
    <source>
        <dbReference type="ARBA" id="ARBA00023040"/>
    </source>
</evidence>
<evidence type="ECO:0000313" key="12">
    <source>
        <dbReference type="Proteomes" id="UP000616769"/>
    </source>
</evidence>
<sequence>METTTLTTTTATTSTTINPFRLIGLDDRLMIERDKSLSITFDIDNESCQMNDSIYSDDFIASYQNLNLFMDLGTILTAIFYGKYEFLFFFGPFPFILGSAFILGTIGNSLIIYIVAHYSRMRTLSNVFLASLAIADLLLVCVCIPIKFIQLITYTWTFGVFMCKAIHYVQSVSAYCSVLTLTTISVERYYAIIHPVRCRVTFSMRHIRKMICVTWILAAIMASPTIGIYMLERIGHEFESDHFWCVKIDSDWATVPDLRQKWFEARVVFEIYQILTILVLPTLVMIFTYASVCIHLWTVLHHRTAMRFGHSCHLSFNSSISKPSSATATVMTTSSGTSTGTSAFTSSFSSASNTLNHCNHSNHHYVQMPVKQNSLPEIETNLFPPTPTSIASFQSQYSRKSRLFCQQCYQQLKSNDEDNQTVKQVIKMLVAVVVLFVLCWAPTLIIGLLRAFNLIAETNEGILREIITGKKIIDFFSKFGDNFFSSFNITSVTFLLSYLNSVINPIIYGFMSKNFRMHFGLIFNQIWTFLTAGHCNDANIRRGHRKVKQQNSNLASLVHQPKFFQQEHIDFQESQEFPLDQINQF</sequence>
<keyword evidence="6" id="KW-0472">Membrane</keyword>
<dbReference type="GO" id="GO:0004930">
    <property type="term" value="F:G protein-coupled receptor activity"/>
    <property type="evidence" value="ECO:0007669"/>
    <property type="project" value="UniProtKB-KW"/>
</dbReference>
<dbReference type="PRINTS" id="PR00237">
    <property type="entry name" value="GPCRRHODOPSN"/>
</dbReference>
<dbReference type="InterPro" id="IPR017452">
    <property type="entry name" value="GPCR_Rhodpsn_7TM"/>
</dbReference>
<evidence type="ECO:0000256" key="8">
    <source>
        <dbReference type="ARBA" id="ARBA00023224"/>
    </source>
</evidence>
<evidence type="ECO:0000256" key="4">
    <source>
        <dbReference type="ARBA" id="ARBA00022989"/>
    </source>
</evidence>
<comment type="caution">
    <text evidence="11">The sequence shown here is derived from an EMBL/GenBank/DDBJ whole genome shotgun (WGS) entry which is preliminary data.</text>
</comment>
<comment type="similarity">
    <text evidence="2 9">Belongs to the G-protein coupled receptor 1 family.</text>
</comment>
<evidence type="ECO:0000313" key="11">
    <source>
        <dbReference type="EMBL" id="KPM02583.1"/>
    </source>
</evidence>
<reference evidence="11 12" key="1">
    <citation type="journal article" date="2015" name="Parasit. Vectors">
        <title>Draft genome of the scabies mite.</title>
        <authorList>
            <person name="Rider S.D.Jr."/>
            <person name="Morgan M.S."/>
            <person name="Arlian L.G."/>
        </authorList>
    </citation>
    <scope>NUCLEOTIDE SEQUENCE [LARGE SCALE GENOMIC DNA]</scope>
    <source>
        <strain evidence="11">Arlian Lab</strain>
    </source>
</reference>
<dbReference type="AlphaFoldDB" id="A0A131ZUZ0"/>
<dbReference type="PANTHER" id="PTHR45695:SF15">
    <property type="entry name" value="OPSIN RH2"/>
    <property type="match status" value="1"/>
</dbReference>
<dbReference type="PANTHER" id="PTHR45695">
    <property type="entry name" value="LEUCOKININ RECEPTOR-RELATED"/>
    <property type="match status" value="1"/>
</dbReference>
<keyword evidence="4" id="KW-1133">Transmembrane helix</keyword>
<evidence type="ECO:0000259" key="10">
    <source>
        <dbReference type="PROSITE" id="PS50262"/>
    </source>
</evidence>
<comment type="subcellular location">
    <subcellularLocation>
        <location evidence="1">Membrane</location>
        <topology evidence="1">Multi-pass membrane protein</topology>
    </subcellularLocation>
</comment>
<dbReference type="EMBL" id="JXLN01002292">
    <property type="protein sequence ID" value="KPM02583.1"/>
    <property type="molecule type" value="Genomic_DNA"/>
</dbReference>
<dbReference type="GO" id="GO:0005886">
    <property type="term" value="C:plasma membrane"/>
    <property type="evidence" value="ECO:0007669"/>
    <property type="project" value="TreeGrafter"/>
</dbReference>
<evidence type="ECO:0000256" key="2">
    <source>
        <dbReference type="ARBA" id="ARBA00010663"/>
    </source>
</evidence>
<keyword evidence="8 9" id="KW-0807">Transducer</keyword>
<keyword evidence="3 9" id="KW-0812">Transmembrane</keyword>
<dbReference type="SUPFAM" id="SSF81321">
    <property type="entry name" value="Family A G protein-coupled receptor-like"/>
    <property type="match status" value="1"/>
</dbReference>
<evidence type="ECO:0000256" key="1">
    <source>
        <dbReference type="ARBA" id="ARBA00004141"/>
    </source>
</evidence>
<evidence type="ECO:0000256" key="6">
    <source>
        <dbReference type="ARBA" id="ARBA00023136"/>
    </source>
</evidence>
<dbReference type="Gene3D" id="1.20.1070.10">
    <property type="entry name" value="Rhodopsin 7-helix transmembrane proteins"/>
    <property type="match status" value="2"/>
</dbReference>
<gene>
    <name evidence="11" type="ORF">QR98_0009990</name>
</gene>
<accession>A0A131ZUZ0</accession>
<proteinExistence type="inferred from homology"/>
<dbReference type="InterPro" id="IPR000276">
    <property type="entry name" value="GPCR_Rhodpsn"/>
</dbReference>
<keyword evidence="5 9" id="KW-0297">G-protein coupled receptor</keyword>
<dbReference type="VEuPathDB" id="VectorBase:SSCA008386"/>